<proteinExistence type="predicted"/>
<dbReference type="PATRIC" id="fig|1339352.3.peg.3698"/>
<evidence type="ECO:0000313" key="3">
    <source>
        <dbReference type="Proteomes" id="UP000027661"/>
    </source>
</evidence>
<sequence length="187" mass="21540">MKRIFFLLLCLCFSVLSFAQRTNETKQLTKQDSLRLQQLLSGQVEIVIDDETQKEIDRLFNPEKWKMKSTPFPKKNMKFETELPRYYISQMDTIDGRGYIRLLPYGPFETPEEEQIYVEIPINKELLAGYDPRLEPAPAGKFTPSALMVGAGISATFDADKLLGIIFSKKMRAKARNAKEADAWKSY</sequence>
<name>A0A069SD42_PHOVU</name>
<dbReference type="AlphaFoldDB" id="A0A069SD42"/>
<dbReference type="EMBL" id="JNHM01000143">
    <property type="protein sequence ID" value="KDS45534.1"/>
    <property type="molecule type" value="Genomic_DNA"/>
</dbReference>
<comment type="caution">
    <text evidence="2">The sequence shown here is derived from an EMBL/GenBank/DDBJ whole genome shotgun (WGS) entry which is preliminary data.</text>
</comment>
<keyword evidence="1" id="KW-0732">Signal</keyword>
<evidence type="ECO:0008006" key="4">
    <source>
        <dbReference type="Google" id="ProtNLM"/>
    </source>
</evidence>
<feature type="signal peptide" evidence="1">
    <location>
        <begin position="1"/>
        <end position="19"/>
    </location>
</feature>
<dbReference type="GeneID" id="5302732"/>
<gene>
    <name evidence="2" type="ORF">M099_3943</name>
</gene>
<dbReference type="RefSeq" id="WP_005842844.1">
    <property type="nucleotide sequence ID" value="NZ_JNHM01000143.1"/>
</dbReference>
<protein>
    <recommendedName>
        <fullName evidence="4">DUF4858 domain-containing protein</fullName>
    </recommendedName>
</protein>
<organism evidence="2 3">
    <name type="scientific">Phocaeicola vulgatus str. 3975 RP4</name>
    <dbReference type="NCBI Taxonomy" id="1339352"/>
    <lineage>
        <taxon>Bacteria</taxon>
        <taxon>Pseudomonadati</taxon>
        <taxon>Bacteroidota</taxon>
        <taxon>Bacteroidia</taxon>
        <taxon>Bacteroidales</taxon>
        <taxon>Bacteroidaceae</taxon>
        <taxon>Phocaeicola</taxon>
    </lineage>
</organism>
<dbReference type="DNASU" id="5302732"/>
<feature type="chain" id="PRO_5001669569" description="DUF4858 domain-containing protein" evidence="1">
    <location>
        <begin position="20"/>
        <end position="187"/>
    </location>
</feature>
<evidence type="ECO:0000313" key="2">
    <source>
        <dbReference type="EMBL" id="KDS45534.1"/>
    </source>
</evidence>
<evidence type="ECO:0000256" key="1">
    <source>
        <dbReference type="SAM" id="SignalP"/>
    </source>
</evidence>
<dbReference type="Proteomes" id="UP000027661">
    <property type="component" value="Unassembled WGS sequence"/>
</dbReference>
<reference evidence="2 3" key="1">
    <citation type="submission" date="2014-04" db="EMBL/GenBank/DDBJ databases">
        <authorList>
            <person name="Sears C."/>
            <person name="Carroll K."/>
            <person name="Sack B.R."/>
            <person name="Qadri F."/>
            <person name="Myers L.L."/>
            <person name="Chung G.-T."/>
            <person name="Escheverria P."/>
            <person name="Fraser C.M."/>
            <person name="Sadzewicz L."/>
            <person name="Shefchek K.A."/>
            <person name="Tallon L."/>
            <person name="Das S.P."/>
            <person name="Daugherty S."/>
            <person name="Mongodin E.F."/>
        </authorList>
    </citation>
    <scope>NUCLEOTIDE SEQUENCE [LARGE SCALE GENOMIC DNA]</scope>
    <source>
        <strain evidence="2 3">3975 RP4</strain>
    </source>
</reference>
<accession>A0A069SD42</accession>